<dbReference type="Proteomes" id="UP000002320">
    <property type="component" value="Unassembled WGS sequence"/>
</dbReference>
<dbReference type="PROSITE" id="PS51450">
    <property type="entry name" value="LRR"/>
    <property type="match status" value="1"/>
</dbReference>
<keyword evidence="7" id="KW-0677">Repeat</keyword>
<keyword evidence="11" id="KW-1015">Disulfide bond</keyword>
<evidence type="ECO:0000313" key="15">
    <source>
        <dbReference type="EnsemblMetazoa" id="CPIJ017915-PA"/>
    </source>
</evidence>
<keyword evidence="12" id="KW-0407">Ion channel</keyword>
<evidence type="ECO:0000256" key="8">
    <source>
        <dbReference type="ARBA" id="ARBA00022989"/>
    </source>
</evidence>
<sequence length="322" mass="36447">MPIHETSDFQCLEDRPQVARQCHTEAQQQQALTWLLLLALVSVTTEKWPILPMGKLDVPRIFAGLRAAIATDITFRNHSCVPTGFSKVCFLDRISYNPHDQRVIHRFPANLTHVRLGGEVVKFRDFKIQHFDTKLYGMMGKPRTLEVINLWNLTKLRHLDLSHNFLTQFSTQVFPKSLTYLSLNSNEIKLLNYDDLYFPPLVTLNLERNDLPSIDASALILAMPKIKMVRFGGNPIDPNEFRLAVQQFRKQNVSVNGEADEVACLYKEEVVEGVCVRLAPPRNVIRVILLSLVVVLVAIAMVVTVCSSSIPLVALYLALTLS</sequence>
<dbReference type="EnsemblMetazoa" id="CPIJ017915-RA">
    <property type="protein sequence ID" value="CPIJ017915-PA"/>
    <property type="gene ID" value="CPIJ017915"/>
</dbReference>
<accession>B0XF81</accession>
<dbReference type="VEuPathDB" id="VectorBase:CQUJHB004493"/>
<gene>
    <name evidence="15" type="primary">6051962</name>
    <name evidence="14" type="ORF">CpipJ_CPIJ017915</name>
</gene>
<evidence type="ECO:0000256" key="4">
    <source>
        <dbReference type="ARBA" id="ARBA00022614"/>
    </source>
</evidence>
<dbReference type="OrthoDB" id="676979at2759"/>
<keyword evidence="2" id="KW-0813">Transport</keyword>
<evidence type="ECO:0000256" key="9">
    <source>
        <dbReference type="ARBA" id="ARBA00023065"/>
    </source>
</evidence>
<keyword evidence="3" id="KW-1003">Cell membrane</keyword>
<dbReference type="GO" id="GO:0005886">
    <property type="term" value="C:plasma membrane"/>
    <property type="evidence" value="ECO:0007669"/>
    <property type="project" value="UniProtKB-SubCell"/>
</dbReference>
<dbReference type="AlphaFoldDB" id="B0XF81"/>
<keyword evidence="9" id="KW-0406">Ion transport</keyword>
<comment type="subcellular location">
    <subcellularLocation>
        <location evidence="1">Cell membrane</location>
        <topology evidence="1">Single-pass membrane protein</topology>
    </subcellularLocation>
</comment>
<keyword evidence="8 13" id="KW-1133">Transmembrane helix</keyword>
<dbReference type="KEGG" id="cqu:CpipJ_CPIJ017915"/>
<dbReference type="InterPro" id="IPR032675">
    <property type="entry name" value="LRR_dom_sf"/>
</dbReference>
<protein>
    <recommendedName>
        <fullName evidence="17">Leucine-rich transmembrane protein</fullName>
    </recommendedName>
</protein>
<name>B0XF81_CULQU</name>
<dbReference type="SMART" id="SM00369">
    <property type="entry name" value="LRR_TYP"/>
    <property type="match status" value="2"/>
</dbReference>
<evidence type="ECO:0000256" key="3">
    <source>
        <dbReference type="ARBA" id="ARBA00022475"/>
    </source>
</evidence>
<evidence type="ECO:0000256" key="7">
    <source>
        <dbReference type="ARBA" id="ARBA00022737"/>
    </source>
</evidence>
<keyword evidence="16" id="KW-1185">Reference proteome</keyword>
<reference evidence="14" key="1">
    <citation type="submission" date="2007-03" db="EMBL/GenBank/DDBJ databases">
        <title>Annotation of Culex pipiens quinquefasciatus.</title>
        <authorList>
            <consortium name="The Broad Institute Genome Sequencing Platform"/>
            <person name="Atkinson P.W."/>
            <person name="Hemingway J."/>
            <person name="Christensen B.M."/>
            <person name="Higgs S."/>
            <person name="Kodira C."/>
            <person name="Hannick L."/>
            <person name="Megy K."/>
            <person name="O'Leary S."/>
            <person name="Pearson M."/>
            <person name="Haas B.J."/>
            <person name="Mauceli E."/>
            <person name="Wortman J.R."/>
            <person name="Lee N.H."/>
            <person name="Guigo R."/>
            <person name="Stanke M."/>
            <person name="Alvarado L."/>
            <person name="Amedeo P."/>
            <person name="Antoine C.H."/>
            <person name="Arensburger P."/>
            <person name="Bidwell S.L."/>
            <person name="Crawford M."/>
            <person name="Camaro F."/>
            <person name="Devon K."/>
            <person name="Engels R."/>
            <person name="Hammond M."/>
            <person name="Howarth C."/>
            <person name="Koehrsen M."/>
            <person name="Lawson D."/>
            <person name="Montgomery P."/>
            <person name="Nene V."/>
            <person name="Nusbaum C."/>
            <person name="Puiu D."/>
            <person name="Romero-Severson J."/>
            <person name="Severson D.W."/>
            <person name="Shumway M."/>
            <person name="Sisk P."/>
            <person name="Stolte C."/>
            <person name="Zeng Q."/>
            <person name="Eisenstadt E."/>
            <person name="Fraser-Liggett C."/>
            <person name="Strausberg R."/>
            <person name="Galagan J."/>
            <person name="Birren B."/>
            <person name="Collins F.H."/>
        </authorList>
    </citation>
    <scope>NUCLEOTIDE SEQUENCE [LARGE SCALE GENOMIC DNA]</scope>
    <source>
        <strain evidence="14">JHB</strain>
    </source>
</reference>
<evidence type="ECO:0000256" key="11">
    <source>
        <dbReference type="ARBA" id="ARBA00023157"/>
    </source>
</evidence>
<dbReference type="GO" id="GO:0034220">
    <property type="term" value="P:monoatomic ion transmembrane transport"/>
    <property type="evidence" value="ECO:0007669"/>
    <property type="project" value="UniProtKB-KW"/>
</dbReference>
<dbReference type="InParanoid" id="B0XF81"/>
<keyword evidence="6" id="KW-0732">Signal</keyword>
<evidence type="ECO:0000256" key="2">
    <source>
        <dbReference type="ARBA" id="ARBA00022448"/>
    </source>
</evidence>
<evidence type="ECO:0000256" key="1">
    <source>
        <dbReference type="ARBA" id="ARBA00004162"/>
    </source>
</evidence>
<dbReference type="Pfam" id="PF13855">
    <property type="entry name" value="LRR_8"/>
    <property type="match status" value="1"/>
</dbReference>
<evidence type="ECO:0000256" key="6">
    <source>
        <dbReference type="ARBA" id="ARBA00022729"/>
    </source>
</evidence>
<evidence type="ECO:0000256" key="13">
    <source>
        <dbReference type="SAM" id="Phobius"/>
    </source>
</evidence>
<dbReference type="InterPro" id="IPR001611">
    <property type="entry name" value="Leu-rich_rpt"/>
</dbReference>
<evidence type="ECO:0000256" key="12">
    <source>
        <dbReference type="ARBA" id="ARBA00023303"/>
    </source>
</evidence>
<dbReference type="PANTHER" id="PTHR46473">
    <property type="entry name" value="GH08155P"/>
    <property type="match status" value="1"/>
</dbReference>
<evidence type="ECO:0000256" key="5">
    <source>
        <dbReference type="ARBA" id="ARBA00022692"/>
    </source>
</evidence>
<keyword evidence="5 13" id="KW-0812">Transmembrane</keyword>
<dbReference type="PANTHER" id="PTHR46473:SF10">
    <property type="entry name" value="LD45603P-RELATED"/>
    <property type="match status" value="1"/>
</dbReference>
<dbReference type="SUPFAM" id="SSF52075">
    <property type="entry name" value="Outer arm dynein light chain 1"/>
    <property type="match status" value="1"/>
</dbReference>
<evidence type="ECO:0000313" key="14">
    <source>
        <dbReference type="EMBL" id="EDS26547.1"/>
    </source>
</evidence>
<dbReference type="VEuPathDB" id="VectorBase:CPIJ017915"/>
<keyword evidence="4" id="KW-0433">Leucine-rich repeat</keyword>
<keyword evidence="10 13" id="KW-0472">Membrane</keyword>
<dbReference type="HOGENOM" id="CLU_863974_0_0_1"/>
<evidence type="ECO:0000256" key="10">
    <source>
        <dbReference type="ARBA" id="ARBA00023136"/>
    </source>
</evidence>
<dbReference type="InterPro" id="IPR003591">
    <property type="entry name" value="Leu-rich_rpt_typical-subtyp"/>
</dbReference>
<reference evidence="15" key="2">
    <citation type="submission" date="2021-02" db="UniProtKB">
        <authorList>
            <consortium name="EnsemblMetazoa"/>
        </authorList>
    </citation>
    <scope>IDENTIFICATION</scope>
    <source>
        <strain evidence="15">JHB</strain>
    </source>
</reference>
<dbReference type="Gene3D" id="3.80.10.10">
    <property type="entry name" value="Ribonuclease Inhibitor"/>
    <property type="match status" value="1"/>
</dbReference>
<evidence type="ECO:0000313" key="16">
    <source>
        <dbReference type="Proteomes" id="UP000002320"/>
    </source>
</evidence>
<dbReference type="InterPro" id="IPR051432">
    <property type="entry name" value="KCNMA1_auxiliary"/>
</dbReference>
<proteinExistence type="predicted"/>
<organism>
    <name type="scientific">Culex quinquefasciatus</name>
    <name type="common">Southern house mosquito</name>
    <name type="synonym">Culex pungens</name>
    <dbReference type="NCBI Taxonomy" id="7176"/>
    <lineage>
        <taxon>Eukaryota</taxon>
        <taxon>Metazoa</taxon>
        <taxon>Ecdysozoa</taxon>
        <taxon>Arthropoda</taxon>
        <taxon>Hexapoda</taxon>
        <taxon>Insecta</taxon>
        <taxon>Pterygota</taxon>
        <taxon>Neoptera</taxon>
        <taxon>Endopterygota</taxon>
        <taxon>Diptera</taxon>
        <taxon>Nematocera</taxon>
        <taxon>Culicoidea</taxon>
        <taxon>Culicidae</taxon>
        <taxon>Culicinae</taxon>
        <taxon>Culicini</taxon>
        <taxon>Culex</taxon>
        <taxon>Culex</taxon>
    </lineage>
</organism>
<evidence type="ECO:0008006" key="17">
    <source>
        <dbReference type="Google" id="ProtNLM"/>
    </source>
</evidence>
<feature type="transmembrane region" description="Helical" evidence="13">
    <location>
        <begin position="287"/>
        <end position="319"/>
    </location>
</feature>
<dbReference type="EMBL" id="DS232907">
    <property type="protein sequence ID" value="EDS26547.1"/>
    <property type="molecule type" value="Genomic_DNA"/>
</dbReference>